<organism evidence="2">
    <name type="scientific">Rhizophora mucronata</name>
    <name type="common">Asiatic mangrove</name>
    <dbReference type="NCBI Taxonomy" id="61149"/>
    <lineage>
        <taxon>Eukaryota</taxon>
        <taxon>Viridiplantae</taxon>
        <taxon>Streptophyta</taxon>
        <taxon>Embryophyta</taxon>
        <taxon>Tracheophyta</taxon>
        <taxon>Spermatophyta</taxon>
        <taxon>Magnoliopsida</taxon>
        <taxon>eudicotyledons</taxon>
        <taxon>Gunneridae</taxon>
        <taxon>Pentapetalae</taxon>
        <taxon>rosids</taxon>
        <taxon>fabids</taxon>
        <taxon>Malpighiales</taxon>
        <taxon>Rhizophoraceae</taxon>
        <taxon>Rhizophora</taxon>
    </lineage>
</organism>
<protein>
    <submittedName>
        <fullName evidence="2">Uncharacterized protein</fullName>
    </submittedName>
</protein>
<name>A0A2P2NXN6_RHIMU</name>
<dbReference type="EMBL" id="GGEC01066748">
    <property type="protein sequence ID" value="MBX47232.1"/>
    <property type="molecule type" value="Transcribed_RNA"/>
</dbReference>
<dbReference type="AlphaFoldDB" id="A0A2P2NXN6"/>
<sequence>MKAKEESCSSDNLVDEPKTIHLPPVTEELQENYNL</sequence>
<evidence type="ECO:0000313" key="2">
    <source>
        <dbReference type="EMBL" id="MBX47232.1"/>
    </source>
</evidence>
<proteinExistence type="predicted"/>
<evidence type="ECO:0000256" key="1">
    <source>
        <dbReference type="SAM" id="MobiDB-lite"/>
    </source>
</evidence>
<reference evidence="2" key="1">
    <citation type="submission" date="2018-02" db="EMBL/GenBank/DDBJ databases">
        <title>Rhizophora mucronata_Transcriptome.</title>
        <authorList>
            <person name="Meera S.P."/>
            <person name="Sreeshan A."/>
            <person name="Augustine A."/>
        </authorList>
    </citation>
    <scope>NUCLEOTIDE SEQUENCE</scope>
    <source>
        <tissue evidence="2">Leaf</tissue>
    </source>
</reference>
<feature type="region of interest" description="Disordered" evidence="1">
    <location>
        <begin position="1"/>
        <end position="35"/>
    </location>
</feature>
<accession>A0A2P2NXN6</accession>